<gene>
    <name evidence="1" type="ordered locus">VVP18</name>
</gene>
<organism evidence="1 2">
    <name type="scientific">Vibrio vulnificus (strain YJ016)</name>
    <dbReference type="NCBI Taxonomy" id="196600"/>
    <lineage>
        <taxon>Bacteria</taxon>
        <taxon>Pseudomonadati</taxon>
        <taxon>Pseudomonadota</taxon>
        <taxon>Gammaproteobacteria</taxon>
        <taxon>Vibrionales</taxon>
        <taxon>Vibrionaceae</taxon>
        <taxon>Vibrio</taxon>
    </lineage>
</organism>
<dbReference type="KEGG" id="vvy:VVP18"/>
<name>Q7MBM6_VIBVY</name>
<keyword evidence="1" id="KW-0614">Plasmid</keyword>
<accession>Q7MBM6</accession>
<dbReference type="AlphaFoldDB" id="Q7MBM6"/>
<evidence type="ECO:0000313" key="1">
    <source>
        <dbReference type="EMBL" id="BAC97740.1"/>
    </source>
</evidence>
<dbReference type="EMBL" id="AP005352">
    <property type="protein sequence ID" value="BAC97740.1"/>
    <property type="molecule type" value="Genomic_DNA"/>
</dbReference>
<dbReference type="Proteomes" id="UP000002675">
    <property type="component" value="Plasmid pYJ016"/>
</dbReference>
<geneLocation type="plasmid" evidence="1 2">
    <name>pYJ016</name>
</geneLocation>
<reference evidence="1 2" key="1">
    <citation type="journal article" date="2003" name="Genome Res.">
        <title>Comparative genome analysis of Vibrio vulnificus, a marine pathogen.</title>
        <authorList>
            <person name="Chen C.Y."/>
            <person name="Wu K.M."/>
            <person name="Chang Y.C."/>
            <person name="Chang C.H."/>
            <person name="Tsai H.C."/>
            <person name="Liao T.L."/>
            <person name="Liu Y.M."/>
            <person name="Chen H.J."/>
            <person name="Shen A.B."/>
            <person name="Li J.C."/>
            <person name="Su T.L."/>
            <person name="Shao C.P."/>
            <person name="Lee C.T."/>
            <person name="Hor L.I."/>
            <person name="Tsai S.F."/>
        </authorList>
    </citation>
    <scope>NUCLEOTIDE SEQUENCE [LARGE SCALE GENOMIC DNA]</scope>
    <source>
        <strain evidence="1 2">YJ016</strain>
        <plasmid evidence="1">pYJ016</plasmid>
    </source>
</reference>
<evidence type="ECO:0000313" key="2">
    <source>
        <dbReference type="Proteomes" id="UP000002675"/>
    </source>
</evidence>
<sequence length="44" mass="5054">MVMPYGSTGKCFEKRRLGRIGFAWQRARCQRIAKNSAKGYEETA</sequence>
<proteinExistence type="predicted"/>
<protein>
    <submittedName>
        <fullName evidence="1">Uncharacterized protein</fullName>
    </submittedName>
</protein>
<dbReference type="HOGENOM" id="CLU_3223811_0_0_6"/>